<dbReference type="Pfam" id="PF08849">
    <property type="entry name" value="BrxA"/>
    <property type="match status" value="1"/>
</dbReference>
<evidence type="ECO:0008006" key="3">
    <source>
        <dbReference type="Google" id="ProtNLM"/>
    </source>
</evidence>
<keyword evidence="2" id="KW-1185">Reference proteome</keyword>
<dbReference type="Proteomes" id="UP000001235">
    <property type="component" value="Chromosome"/>
</dbReference>
<dbReference type="Gene3D" id="1.10.3540.10">
    <property type="entry name" value="uncharacterized protein from magnetospirillum magneticum domain"/>
    <property type="match status" value="1"/>
</dbReference>
<dbReference type="KEGG" id="gca:Galf_0882"/>
<dbReference type="HOGENOM" id="CLU_087567_0_1_4"/>
<dbReference type="STRING" id="395494.Galf_0882"/>
<sequence length="197" mass="22552">MPRYNAEISAGSLMLAESRRIAALLLTHPSDAEWDHALRIENILQKNTPATAFRQAKLIRNRLVTLDEEGWKLIAEGDMEVSSQLLLAAAIKHSYLLGDFLRDVYARQLSRMELALNSHLWDAFWVECVHRDGDIEQWSASTRKKLFEVIVRILVEAKYLDSSRKKNMTPPSLHPTVISFLKRHGEFDVIAAMKVSR</sequence>
<organism evidence="1 2">
    <name type="scientific">Gallionella capsiferriformans (strain ES-2)</name>
    <name type="common">Gallionella ferruginea capsiferriformans (strain ES-2)</name>
    <dbReference type="NCBI Taxonomy" id="395494"/>
    <lineage>
        <taxon>Bacteria</taxon>
        <taxon>Pseudomonadati</taxon>
        <taxon>Pseudomonadota</taxon>
        <taxon>Betaproteobacteria</taxon>
        <taxon>Nitrosomonadales</taxon>
        <taxon>Gallionellaceae</taxon>
        <taxon>Gallionella</taxon>
    </lineage>
</organism>
<dbReference type="eggNOG" id="ENOG502ZBV7">
    <property type="taxonomic scope" value="Bacteria"/>
</dbReference>
<reference evidence="1 2" key="1">
    <citation type="submission" date="2010-08" db="EMBL/GenBank/DDBJ databases">
        <title>Complete sequence of Gallionella capsiferriformans ES-2.</title>
        <authorList>
            <consortium name="US DOE Joint Genome Institute"/>
            <person name="Lucas S."/>
            <person name="Copeland A."/>
            <person name="Lapidus A."/>
            <person name="Cheng J.-F."/>
            <person name="Bruce D."/>
            <person name="Goodwin L."/>
            <person name="Pitluck S."/>
            <person name="Chertkov O."/>
            <person name="Davenport K.W."/>
            <person name="Detter J.C."/>
            <person name="Han C."/>
            <person name="Tapia R."/>
            <person name="Land M."/>
            <person name="Hauser L."/>
            <person name="Chang Y.-J."/>
            <person name="Jeffries C."/>
            <person name="Kyrpides N."/>
            <person name="Ivanova N."/>
            <person name="Mikhailova N."/>
            <person name="Shelobolina E.S."/>
            <person name="Picardal F."/>
            <person name="Roden E."/>
            <person name="Emerson D."/>
            <person name="Woyke T."/>
        </authorList>
    </citation>
    <scope>NUCLEOTIDE SEQUENCE [LARGE SCALE GENOMIC DNA]</scope>
    <source>
        <strain evidence="1 2">ES-2</strain>
    </source>
</reference>
<evidence type="ECO:0000313" key="2">
    <source>
        <dbReference type="Proteomes" id="UP000001235"/>
    </source>
</evidence>
<name>D9SED8_GALCS</name>
<dbReference type="InterPro" id="IPR023137">
    <property type="entry name" value="BrxA_sf"/>
</dbReference>
<dbReference type="OrthoDB" id="981635at2"/>
<evidence type="ECO:0000313" key="1">
    <source>
        <dbReference type="EMBL" id="ADL54914.1"/>
    </source>
</evidence>
<protein>
    <recommendedName>
        <fullName evidence="3">Inner membrane protein</fullName>
    </recommendedName>
</protein>
<dbReference type="InterPro" id="IPR014948">
    <property type="entry name" value="BrxA"/>
</dbReference>
<dbReference type="RefSeq" id="WP_013292855.1">
    <property type="nucleotide sequence ID" value="NC_014394.1"/>
</dbReference>
<proteinExistence type="predicted"/>
<dbReference type="AlphaFoldDB" id="D9SED8"/>
<dbReference type="EMBL" id="CP002159">
    <property type="protein sequence ID" value="ADL54914.1"/>
    <property type="molecule type" value="Genomic_DNA"/>
</dbReference>
<gene>
    <name evidence="1" type="ordered locus">Galf_0882</name>
</gene>
<accession>D9SED8</accession>